<reference evidence="2" key="1">
    <citation type="journal article" date="2020" name="Fungal Divers.">
        <title>Resolving the Mortierellaceae phylogeny through synthesis of multi-gene phylogenetics and phylogenomics.</title>
        <authorList>
            <person name="Vandepol N."/>
            <person name="Liber J."/>
            <person name="Desiro A."/>
            <person name="Na H."/>
            <person name="Kennedy M."/>
            <person name="Barry K."/>
            <person name="Grigoriev I.V."/>
            <person name="Miller A.N."/>
            <person name="O'Donnell K."/>
            <person name="Stajich J.E."/>
            <person name="Bonito G."/>
        </authorList>
    </citation>
    <scope>NUCLEOTIDE SEQUENCE</scope>
    <source>
        <strain evidence="2">BC1065</strain>
    </source>
</reference>
<evidence type="ECO:0000313" key="2">
    <source>
        <dbReference type="EMBL" id="KAG0252322.1"/>
    </source>
</evidence>
<evidence type="ECO:0008006" key="4">
    <source>
        <dbReference type="Google" id="ProtNLM"/>
    </source>
</evidence>
<sequence length="266" mass="30512">MAQTLTAGDNEIDELYQADTLRQLEVDWLKQRAYASLRLRILGDDEDDDDEDEDDEGENPDDSHRPYYLMEQFLIAESYVFRDFFKALRRGDDLSTIEDDDRFACLRIDHVPDAFSAALSPQSLLQYSPHPSPAPTSGVATAPSPLPGILPPPLPVDDDQLLLVTLFLPYPDLFKDHLLPLFYELYHDTSSWVREKLQPSTLGKTFLNLSRLECRSDWLLGCLRYFGEIKASRDRDPDSWNILQEDQDAFQVLTAAYENAQQHNLL</sequence>
<dbReference type="AlphaFoldDB" id="A0A9P6PRZ5"/>
<feature type="compositionally biased region" description="Acidic residues" evidence="1">
    <location>
        <begin position="44"/>
        <end position="60"/>
    </location>
</feature>
<protein>
    <recommendedName>
        <fullName evidence="4">BTB domain-containing protein</fullName>
    </recommendedName>
</protein>
<dbReference type="EMBL" id="JAAAJB010000672">
    <property type="protein sequence ID" value="KAG0252322.1"/>
    <property type="molecule type" value="Genomic_DNA"/>
</dbReference>
<proteinExistence type="predicted"/>
<dbReference type="OrthoDB" id="2420563at2759"/>
<keyword evidence="3" id="KW-1185">Reference proteome</keyword>
<accession>A0A9P6PRZ5</accession>
<comment type="caution">
    <text evidence="2">The sequence shown here is derived from an EMBL/GenBank/DDBJ whole genome shotgun (WGS) entry which is preliminary data.</text>
</comment>
<feature type="region of interest" description="Disordered" evidence="1">
    <location>
        <begin position="44"/>
        <end position="64"/>
    </location>
</feature>
<evidence type="ECO:0000256" key="1">
    <source>
        <dbReference type="SAM" id="MobiDB-lite"/>
    </source>
</evidence>
<evidence type="ECO:0000313" key="3">
    <source>
        <dbReference type="Proteomes" id="UP000807716"/>
    </source>
</evidence>
<name>A0A9P6PRZ5_9FUNG</name>
<dbReference type="Proteomes" id="UP000807716">
    <property type="component" value="Unassembled WGS sequence"/>
</dbReference>
<gene>
    <name evidence="2" type="ORF">DFQ27_008146</name>
</gene>
<organism evidence="2 3">
    <name type="scientific">Actinomortierella ambigua</name>
    <dbReference type="NCBI Taxonomy" id="1343610"/>
    <lineage>
        <taxon>Eukaryota</taxon>
        <taxon>Fungi</taxon>
        <taxon>Fungi incertae sedis</taxon>
        <taxon>Mucoromycota</taxon>
        <taxon>Mortierellomycotina</taxon>
        <taxon>Mortierellomycetes</taxon>
        <taxon>Mortierellales</taxon>
        <taxon>Mortierellaceae</taxon>
        <taxon>Actinomortierella</taxon>
    </lineage>
</organism>